<accession>A0A0E9W4F3</accession>
<name>A0A0E9W4F3_ANGAN</name>
<reference evidence="1" key="1">
    <citation type="submission" date="2014-11" db="EMBL/GenBank/DDBJ databases">
        <authorList>
            <person name="Amaro Gonzalez C."/>
        </authorList>
    </citation>
    <scope>NUCLEOTIDE SEQUENCE</scope>
</reference>
<dbReference type="AlphaFoldDB" id="A0A0E9W4F3"/>
<protein>
    <submittedName>
        <fullName evidence="1">Uncharacterized protein</fullName>
    </submittedName>
</protein>
<sequence length="30" mass="3405">MQYNGEIAVHIGDERQSVPPAMALEVHLWL</sequence>
<organism evidence="1">
    <name type="scientific">Anguilla anguilla</name>
    <name type="common">European freshwater eel</name>
    <name type="synonym">Muraena anguilla</name>
    <dbReference type="NCBI Taxonomy" id="7936"/>
    <lineage>
        <taxon>Eukaryota</taxon>
        <taxon>Metazoa</taxon>
        <taxon>Chordata</taxon>
        <taxon>Craniata</taxon>
        <taxon>Vertebrata</taxon>
        <taxon>Euteleostomi</taxon>
        <taxon>Actinopterygii</taxon>
        <taxon>Neopterygii</taxon>
        <taxon>Teleostei</taxon>
        <taxon>Anguilliformes</taxon>
        <taxon>Anguillidae</taxon>
        <taxon>Anguilla</taxon>
    </lineage>
</organism>
<reference evidence="1" key="2">
    <citation type="journal article" date="2015" name="Fish Shellfish Immunol.">
        <title>Early steps in the European eel (Anguilla anguilla)-Vibrio vulnificus interaction in the gills: Role of the RtxA13 toxin.</title>
        <authorList>
            <person name="Callol A."/>
            <person name="Pajuelo D."/>
            <person name="Ebbesson L."/>
            <person name="Teles M."/>
            <person name="MacKenzie S."/>
            <person name="Amaro C."/>
        </authorList>
    </citation>
    <scope>NUCLEOTIDE SEQUENCE</scope>
</reference>
<dbReference type="EMBL" id="GBXM01024214">
    <property type="protein sequence ID" value="JAH84363.1"/>
    <property type="molecule type" value="Transcribed_RNA"/>
</dbReference>
<proteinExistence type="predicted"/>
<evidence type="ECO:0000313" key="1">
    <source>
        <dbReference type="EMBL" id="JAH84363.1"/>
    </source>
</evidence>